<evidence type="ECO:0000313" key="3">
    <source>
        <dbReference type="Proteomes" id="UP000604046"/>
    </source>
</evidence>
<evidence type="ECO:0000313" key="2">
    <source>
        <dbReference type="EMBL" id="CAE7024665.1"/>
    </source>
</evidence>
<proteinExistence type="predicted"/>
<dbReference type="Proteomes" id="UP000604046">
    <property type="component" value="Unassembled WGS sequence"/>
</dbReference>
<feature type="transmembrane region" description="Helical" evidence="1">
    <location>
        <begin position="191"/>
        <end position="212"/>
    </location>
</feature>
<keyword evidence="1" id="KW-1133">Transmembrane helix</keyword>
<dbReference type="AlphaFoldDB" id="A0A812I8N2"/>
<keyword evidence="3" id="KW-1185">Reference proteome</keyword>
<dbReference type="EMBL" id="CAJNDS010000191">
    <property type="protein sequence ID" value="CAE7024665.1"/>
    <property type="molecule type" value="Genomic_DNA"/>
</dbReference>
<evidence type="ECO:0000256" key="1">
    <source>
        <dbReference type="SAM" id="Phobius"/>
    </source>
</evidence>
<feature type="transmembrane region" description="Helical" evidence="1">
    <location>
        <begin position="83"/>
        <end position="101"/>
    </location>
</feature>
<sequence>MFHHWSIGGAEHRQAQMLYRLFHLRASITHQDMRNFYELEKYPDFLLQPVDNPAATDTFFWWFRTRSAIFADTSWTLMLVSPVLYLGFVIVVVIVVGTLVLEATGGIAFPTIAYAVIDGIFFGTFMLGFMVYGSHVNDALSLAAPVIGQLPEVQNLAVQDLLSFESIHGMQLTFLGIPVGTRLVMSYLTGLLSYGIAILIAVIKSLFVPWIFNYEPQQ</sequence>
<accession>A0A812I8N2</accession>
<dbReference type="OrthoDB" id="10335217at2759"/>
<name>A0A812I8N2_9DINO</name>
<keyword evidence="1" id="KW-0472">Membrane</keyword>
<gene>
    <name evidence="2" type="ORF">SNAT2548_LOCUS3101</name>
</gene>
<feature type="transmembrane region" description="Helical" evidence="1">
    <location>
        <begin position="113"/>
        <end position="132"/>
    </location>
</feature>
<comment type="caution">
    <text evidence="2">The sequence shown here is derived from an EMBL/GenBank/DDBJ whole genome shotgun (WGS) entry which is preliminary data.</text>
</comment>
<keyword evidence="1" id="KW-0812">Transmembrane</keyword>
<protein>
    <submittedName>
        <fullName evidence="2">Uncharacterized protein</fullName>
    </submittedName>
</protein>
<organism evidence="2 3">
    <name type="scientific">Symbiodinium natans</name>
    <dbReference type="NCBI Taxonomy" id="878477"/>
    <lineage>
        <taxon>Eukaryota</taxon>
        <taxon>Sar</taxon>
        <taxon>Alveolata</taxon>
        <taxon>Dinophyceae</taxon>
        <taxon>Suessiales</taxon>
        <taxon>Symbiodiniaceae</taxon>
        <taxon>Symbiodinium</taxon>
    </lineage>
</organism>
<reference evidence="2" key="1">
    <citation type="submission" date="2021-02" db="EMBL/GenBank/DDBJ databases">
        <authorList>
            <person name="Dougan E. K."/>
            <person name="Rhodes N."/>
            <person name="Thang M."/>
            <person name="Chan C."/>
        </authorList>
    </citation>
    <scope>NUCLEOTIDE SEQUENCE</scope>
</reference>